<dbReference type="PANTHER" id="PTHR30420">
    <property type="entry name" value="N-SUCCINYLARGININE DIHYDROLASE"/>
    <property type="match status" value="1"/>
</dbReference>
<dbReference type="RefSeq" id="WP_315651855.1">
    <property type="nucleotide sequence ID" value="NZ_JAVXZY010000007.1"/>
</dbReference>
<dbReference type="GO" id="GO:0008791">
    <property type="term" value="F:arginine N-succinyltransferase activity"/>
    <property type="evidence" value="ECO:0007669"/>
    <property type="project" value="UniProtKB-EC"/>
</dbReference>
<evidence type="ECO:0000256" key="2">
    <source>
        <dbReference type="ARBA" id="ARBA00022679"/>
    </source>
</evidence>
<evidence type="ECO:0000256" key="1">
    <source>
        <dbReference type="ARBA" id="ARBA00022503"/>
    </source>
</evidence>
<organism evidence="4 5">
    <name type="scientific">Roseateles aquae</name>
    <dbReference type="NCBI Taxonomy" id="3077235"/>
    <lineage>
        <taxon>Bacteria</taxon>
        <taxon>Pseudomonadati</taxon>
        <taxon>Pseudomonadota</taxon>
        <taxon>Betaproteobacteria</taxon>
        <taxon>Burkholderiales</taxon>
        <taxon>Sphaerotilaceae</taxon>
        <taxon>Roseateles</taxon>
    </lineage>
</organism>
<evidence type="ECO:0000256" key="3">
    <source>
        <dbReference type="ARBA" id="ARBA00023315"/>
    </source>
</evidence>
<evidence type="ECO:0000313" key="5">
    <source>
        <dbReference type="Proteomes" id="UP001246372"/>
    </source>
</evidence>
<name>A0ABU3PEH4_9BURK</name>
<accession>A0ABU3PEH4</accession>
<keyword evidence="3 4" id="KW-0012">Acyltransferase</keyword>
<proteinExistence type="predicted"/>
<dbReference type="PANTHER" id="PTHR30420:SF1">
    <property type="entry name" value="ARGININE N-SUCCINYLTRANSFERASE"/>
    <property type="match status" value="1"/>
</dbReference>
<comment type="caution">
    <text evidence="4">The sequence shown here is derived from an EMBL/GenBank/DDBJ whole genome shotgun (WGS) entry which is preliminary data.</text>
</comment>
<keyword evidence="2 4" id="KW-0808">Transferase</keyword>
<protein>
    <submittedName>
        <fullName evidence="4">Arginine N-succinyltransferase</fullName>
        <ecNumber evidence="4">2.3.1.109</ecNumber>
    </submittedName>
</protein>
<dbReference type="SUPFAM" id="SSF55729">
    <property type="entry name" value="Acyl-CoA N-acyltransferases (Nat)"/>
    <property type="match status" value="1"/>
</dbReference>
<dbReference type="Proteomes" id="UP001246372">
    <property type="component" value="Unassembled WGS sequence"/>
</dbReference>
<reference evidence="4" key="1">
    <citation type="submission" date="2023-09" db="EMBL/GenBank/DDBJ databases">
        <title>Paucibacter sp. APW11 Genome sequencing and assembly.</title>
        <authorList>
            <person name="Kim I."/>
        </authorList>
    </citation>
    <scope>NUCLEOTIDE SEQUENCE</scope>
    <source>
        <strain evidence="4">APW11</strain>
    </source>
</reference>
<sequence length="219" mass="23284">MSPTPVRIETLAEGRQRLSLADDSAALTLSTALGLSLPRYHFRLGRAVHAAPALQLFRVQRTLQLCNDLTGEAELSELHCAPELDASARAVALGTLARAAQQALRQQAAAPQWLVIELPGWRDASGHSPFWQALGARFCPLEPQQALLTHGPAWVSHLAALLPRQMLYLSFLGTAASQACATAAEPTLAEALQALGFLAALHVRIDDGGPVLAWPIGAA</sequence>
<dbReference type="InterPro" id="IPR016181">
    <property type="entry name" value="Acyl_CoA_acyltransferase"/>
</dbReference>
<dbReference type="InterPro" id="IPR007041">
    <property type="entry name" value="Arg_succinylTrfase_AstA/AruG"/>
</dbReference>
<dbReference type="EC" id="2.3.1.109" evidence="4"/>
<evidence type="ECO:0000313" key="4">
    <source>
        <dbReference type="EMBL" id="MDT9000969.1"/>
    </source>
</evidence>
<keyword evidence="1" id="KW-0056">Arginine metabolism</keyword>
<dbReference type="EMBL" id="JAVXZY010000007">
    <property type="protein sequence ID" value="MDT9000969.1"/>
    <property type="molecule type" value="Genomic_DNA"/>
</dbReference>
<keyword evidence="5" id="KW-1185">Reference proteome</keyword>
<dbReference type="Pfam" id="PF04958">
    <property type="entry name" value="AstA"/>
    <property type="match status" value="1"/>
</dbReference>
<gene>
    <name evidence="4" type="ORF">RQP53_16955</name>
</gene>